<name>A0A4V3WKD3_CAMSN</name>
<organism evidence="8 9">
    <name type="scientific">Camellia sinensis var. sinensis</name>
    <name type="common">China tea</name>
    <dbReference type="NCBI Taxonomy" id="542762"/>
    <lineage>
        <taxon>Eukaryota</taxon>
        <taxon>Viridiplantae</taxon>
        <taxon>Streptophyta</taxon>
        <taxon>Embryophyta</taxon>
        <taxon>Tracheophyta</taxon>
        <taxon>Spermatophyta</taxon>
        <taxon>Magnoliopsida</taxon>
        <taxon>eudicotyledons</taxon>
        <taxon>Gunneridae</taxon>
        <taxon>Pentapetalae</taxon>
        <taxon>asterids</taxon>
        <taxon>Ericales</taxon>
        <taxon>Theaceae</taxon>
        <taxon>Camellia</taxon>
    </lineage>
</organism>
<proteinExistence type="inferred from homology"/>
<dbReference type="EMBL" id="SDRB02011688">
    <property type="protein sequence ID" value="THG00397.1"/>
    <property type="molecule type" value="Genomic_DNA"/>
</dbReference>
<sequence length="884" mass="100511">MDVETINVENVGRYVEVDEGDAEINEQLVAGSDNCVENLLLTQEEVGIDEPHLGMEFESEDAAKTFYDEYARRVGFNTRIGQCNCSELDGKTNAIEFLCAREGLKKKNSESCNAMLKIERKDPDKWLVIKFVKEHSHSTVTPSKVHYLRPRRPFAGAAKTMDQSYSEEGDHSYSKARASSNVSTHASMDGSHLLVEQNRANPRAKTLVPRRTQKKKALGDAQNLLDYFKKMQAEHPGFYYAVQLDSSNCLTNVFWSDARSRTAYSHFGDAVTFDTTYIINNYVVPFVSFTGVNHHGQMVLFGCGLVVDELESSYLWLFRTWLAAMNDRPPLAITTDQDKLIQSAVSKVFHSARHRICKWHILREGQRRLARVCNTHPTFQGDLYNCINMTETIEEFESSWSSIIDKYHLMKNDWLQGLYNARKHWAPVYFRDTFFASFPSDQGSEAAHSFFDGYVDQETTLPLFFRQYERALEQSFKKEIEADFDTIRSTPVLKTPSPMEKQAANLYTRRIFMKFQDELVETFAYTANRERGDGSFGTFRVAKFEDQQKAYMVSLNIPEMRASCSCQMFVYSGILCRHVLTVFTVTNVLTLPPHYIVKRWTRHAKNGAGSDDKGIEVEASESLTSRYNILCREAMRYAEEGAISVETYNAAMNAIREGGKKVAVTMKNVARVTPKLQVCGSQEDGNKEIHVQTTDMTPLLWPQLEKVKPLPPWYGSDLNRVPWRSHQDEAAHNFNNNSFGAHTPTPQKSLPFMAPLSLQQDDGPPDNTVVLPCLRSMTWFMENKNLRPAKRIAVINFKLQDNSKGPSGETEVKFQLSKVTLEPMLKSMTYIGQQLATPANQVAVINLKFNGETGGILKTLVQLLCPEKLSMRLRVWNVGLEQLV</sequence>
<dbReference type="Pfam" id="PF10551">
    <property type="entry name" value="MULE"/>
    <property type="match status" value="1"/>
</dbReference>
<dbReference type="GO" id="GO:0006355">
    <property type="term" value="P:regulation of DNA-templated transcription"/>
    <property type="evidence" value="ECO:0007669"/>
    <property type="project" value="UniProtKB-UniRule"/>
</dbReference>
<dbReference type="PANTHER" id="PTHR31669:SF160">
    <property type="entry name" value="PROTEIN FAR1-RELATED SEQUENCE"/>
    <property type="match status" value="1"/>
</dbReference>
<protein>
    <recommendedName>
        <fullName evidence="6">Protein FAR1-RELATED SEQUENCE</fullName>
    </recommendedName>
</protein>
<evidence type="ECO:0000259" key="7">
    <source>
        <dbReference type="PROSITE" id="PS50966"/>
    </source>
</evidence>
<dbReference type="InterPro" id="IPR031052">
    <property type="entry name" value="FHY3/FAR1"/>
</dbReference>
<dbReference type="GO" id="GO:0005634">
    <property type="term" value="C:nucleus"/>
    <property type="evidence" value="ECO:0007669"/>
    <property type="project" value="UniProtKB-SubCell"/>
</dbReference>
<comment type="subcellular location">
    <subcellularLocation>
        <location evidence="6">Nucleus</location>
    </subcellularLocation>
</comment>
<dbReference type="AlphaFoldDB" id="A0A4V3WKD3"/>
<keyword evidence="9" id="KW-1185">Reference proteome</keyword>
<dbReference type="Pfam" id="PF03101">
    <property type="entry name" value="FAR1"/>
    <property type="match status" value="1"/>
</dbReference>
<evidence type="ECO:0000313" key="9">
    <source>
        <dbReference type="Proteomes" id="UP000306102"/>
    </source>
</evidence>
<comment type="caution">
    <text evidence="8">The sequence shown here is derived from an EMBL/GenBank/DDBJ whole genome shotgun (WGS) entry which is preliminary data.</text>
</comment>
<feature type="domain" description="SWIM-type" evidence="7">
    <location>
        <begin position="551"/>
        <end position="587"/>
    </location>
</feature>
<keyword evidence="6" id="KW-0539">Nucleus</keyword>
<dbReference type="InterPro" id="IPR006564">
    <property type="entry name" value="Znf_PMZ"/>
</dbReference>
<evidence type="ECO:0000256" key="3">
    <source>
        <dbReference type="ARBA" id="ARBA00022771"/>
    </source>
</evidence>
<dbReference type="SMART" id="SM00575">
    <property type="entry name" value="ZnF_PMZ"/>
    <property type="match status" value="1"/>
</dbReference>
<comment type="function">
    <text evidence="6">Putative transcription activator involved in regulating light control of development.</text>
</comment>
<comment type="similarity">
    <text evidence="1 6">Belongs to the FHY3/FAR1 family.</text>
</comment>
<dbReference type="STRING" id="542762.A0A4V3WKD3"/>
<accession>A0A4V3WKD3</accession>
<dbReference type="InterPro" id="IPR007527">
    <property type="entry name" value="Znf_SWIM"/>
</dbReference>
<dbReference type="Proteomes" id="UP000306102">
    <property type="component" value="Unassembled WGS sequence"/>
</dbReference>
<keyword evidence="2 6" id="KW-0479">Metal-binding</keyword>
<dbReference type="GO" id="GO:0008270">
    <property type="term" value="F:zinc ion binding"/>
    <property type="evidence" value="ECO:0007669"/>
    <property type="project" value="UniProtKB-UniRule"/>
</dbReference>
<evidence type="ECO:0000313" key="8">
    <source>
        <dbReference type="EMBL" id="THG00397.1"/>
    </source>
</evidence>
<evidence type="ECO:0000256" key="2">
    <source>
        <dbReference type="ARBA" id="ARBA00022723"/>
    </source>
</evidence>
<dbReference type="InterPro" id="IPR004330">
    <property type="entry name" value="FAR1_DNA_bnd_dom"/>
</dbReference>
<keyword evidence="3 5" id="KW-0863">Zinc-finger</keyword>
<dbReference type="InterPro" id="IPR018289">
    <property type="entry name" value="MULE_transposase_dom"/>
</dbReference>
<dbReference type="PANTHER" id="PTHR31669">
    <property type="entry name" value="PROTEIN FAR1-RELATED SEQUENCE 10-RELATED"/>
    <property type="match status" value="1"/>
</dbReference>
<evidence type="ECO:0000256" key="1">
    <source>
        <dbReference type="ARBA" id="ARBA00005889"/>
    </source>
</evidence>
<evidence type="ECO:0000256" key="6">
    <source>
        <dbReference type="RuleBase" id="RU367018"/>
    </source>
</evidence>
<evidence type="ECO:0000256" key="5">
    <source>
        <dbReference type="PROSITE-ProRule" id="PRU00325"/>
    </source>
</evidence>
<reference evidence="8 9" key="1">
    <citation type="journal article" date="2018" name="Proc. Natl. Acad. Sci. U.S.A.">
        <title>Draft genome sequence of Camellia sinensis var. sinensis provides insights into the evolution of the tea genome and tea quality.</title>
        <authorList>
            <person name="Wei C."/>
            <person name="Yang H."/>
            <person name="Wang S."/>
            <person name="Zhao J."/>
            <person name="Liu C."/>
            <person name="Gao L."/>
            <person name="Xia E."/>
            <person name="Lu Y."/>
            <person name="Tai Y."/>
            <person name="She G."/>
            <person name="Sun J."/>
            <person name="Cao H."/>
            <person name="Tong W."/>
            <person name="Gao Q."/>
            <person name="Li Y."/>
            <person name="Deng W."/>
            <person name="Jiang X."/>
            <person name="Wang W."/>
            <person name="Chen Q."/>
            <person name="Zhang S."/>
            <person name="Li H."/>
            <person name="Wu J."/>
            <person name="Wang P."/>
            <person name="Li P."/>
            <person name="Shi C."/>
            <person name="Zheng F."/>
            <person name="Jian J."/>
            <person name="Huang B."/>
            <person name="Shan D."/>
            <person name="Shi M."/>
            <person name="Fang C."/>
            <person name="Yue Y."/>
            <person name="Li F."/>
            <person name="Li D."/>
            <person name="Wei S."/>
            <person name="Han B."/>
            <person name="Jiang C."/>
            <person name="Yin Y."/>
            <person name="Xia T."/>
            <person name="Zhang Z."/>
            <person name="Bennetzen J.L."/>
            <person name="Zhao S."/>
            <person name="Wan X."/>
        </authorList>
    </citation>
    <scope>NUCLEOTIDE SEQUENCE [LARGE SCALE GENOMIC DNA]</scope>
    <source>
        <strain evidence="9">cv. Shuchazao</strain>
        <tissue evidence="8">Leaf</tissue>
    </source>
</reference>
<keyword evidence="4 6" id="KW-0862">Zinc</keyword>
<evidence type="ECO:0000256" key="4">
    <source>
        <dbReference type="ARBA" id="ARBA00022833"/>
    </source>
</evidence>
<gene>
    <name evidence="8" type="ORF">TEA_002113</name>
</gene>
<dbReference type="Pfam" id="PF04434">
    <property type="entry name" value="SWIM"/>
    <property type="match status" value="1"/>
</dbReference>
<dbReference type="PROSITE" id="PS50966">
    <property type="entry name" value="ZF_SWIM"/>
    <property type="match status" value="1"/>
</dbReference>